<comment type="caution">
    <text evidence="5">The sequence shown here is derived from an EMBL/GenBank/DDBJ whole genome shotgun (WGS) entry which is preliminary data.</text>
</comment>
<dbReference type="Pfam" id="PF01068">
    <property type="entry name" value="DNA_ligase_A_M"/>
    <property type="match status" value="1"/>
</dbReference>
<evidence type="ECO:0000256" key="1">
    <source>
        <dbReference type="ARBA" id="ARBA00007572"/>
    </source>
</evidence>
<sequence length="331" mass="36382">MPPMPREPILAQPTDTFALPAGWAAEPKWDGFRALFAHDQEQTLLRSRHGTDLTPGFPELVAAAAALPYGVLLDGEVIIWADGRLAFEYLTRRLNRRAATAARLAEQHPAHFVAFDLLHQADADLTARPYAERRAALEALFTDHQLGAPWTLCPMTTDEATAREWLSWSAVGIEGAVFKRLQQSYLPGKRAGGWRKYRVRESTEAIVGAVTGSLHRPGTLLLGRLDATGRLRYVGRTTQLTAALARDVAVQLARAGPEHSWTGRTFSAGWRTNDVLDVTLVVPELVAEVDADVALDSAGRWRHPLRLLRPRSDLDPADVPRFGQGNEPTAG</sequence>
<evidence type="ECO:0000313" key="5">
    <source>
        <dbReference type="EMBL" id="GAA0454072.1"/>
    </source>
</evidence>
<comment type="similarity">
    <text evidence="1">Belongs to the ATP-dependent DNA ligase family.</text>
</comment>
<reference evidence="6" key="1">
    <citation type="journal article" date="2019" name="Int. J. Syst. Evol. Microbiol.">
        <title>The Global Catalogue of Microorganisms (GCM) 10K type strain sequencing project: providing services to taxonomists for standard genome sequencing and annotation.</title>
        <authorList>
            <consortium name="The Broad Institute Genomics Platform"/>
            <consortium name="The Broad Institute Genome Sequencing Center for Infectious Disease"/>
            <person name="Wu L."/>
            <person name="Ma J."/>
        </authorList>
    </citation>
    <scope>NUCLEOTIDE SEQUENCE [LARGE SCALE GENOMIC DNA]</scope>
    <source>
        <strain evidence="6">JCM 4805</strain>
    </source>
</reference>
<evidence type="ECO:0000256" key="2">
    <source>
        <dbReference type="ARBA" id="ARBA00022598"/>
    </source>
</evidence>
<accession>A0ABP3JHU3</accession>
<dbReference type="PANTHER" id="PTHR45674">
    <property type="entry name" value="DNA LIGASE 1/3 FAMILY MEMBER"/>
    <property type="match status" value="1"/>
</dbReference>
<dbReference type="Gene3D" id="2.40.50.140">
    <property type="entry name" value="Nucleic acid-binding proteins"/>
    <property type="match status" value="1"/>
</dbReference>
<keyword evidence="2 5" id="KW-0436">Ligase</keyword>
<feature type="domain" description="ATP-dependent DNA ligase family profile" evidence="4">
    <location>
        <begin position="112"/>
        <end position="198"/>
    </location>
</feature>
<dbReference type="EMBL" id="BAAABY010000011">
    <property type="protein sequence ID" value="GAA0454072.1"/>
    <property type="molecule type" value="Genomic_DNA"/>
</dbReference>
<evidence type="ECO:0000256" key="3">
    <source>
        <dbReference type="ARBA" id="ARBA00034003"/>
    </source>
</evidence>
<dbReference type="InterPro" id="IPR012310">
    <property type="entry name" value="DNA_ligase_ATP-dep_cent"/>
</dbReference>
<evidence type="ECO:0000259" key="4">
    <source>
        <dbReference type="PROSITE" id="PS50160"/>
    </source>
</evidence>
<dbReference type="Gene3D" id="3.30.470.30">
    <property type="entry name" value="DNA ligase/mRNA capping enzyme"/>
    <property type="match status" value="1"/>
</dbReference>
<dbReference type="Proteomes" id="UP001500909">
    <property type="component" value="Unassembled WGS sequence"/>
</dbReference>
<dbReference type="CDD" id="cd07905">
    <property type="entry name" value="Adenylation_DNA_ligase_LigC"/>
    <property type="match status" value="1"/>
</dbReference>
<dbReference type="InterPro" id="IPR044119">
    <property type="entry name" value="Adenylation_LigC-like"/>
</dbReference>
<dbReference type="PANTHER" id="PTHR45674:SF4">
    <property type="entry name" value="DNA LIGASE 1"/>
    <property type="match status" value="1"/>
</dbReference>
<name>A0ABP3JHU3_9ACTN</name>
<dbReference type="InterPro" id="IPR050191">
    <property type="entry name" value="ATP-dep_DNA_ligase"/>
</dbReference>
<dbReference type="CDD" id="cd07970">
    <property type="entry name" value="OBF_DNA_ligase_LigC"/>
    <property type="match status" value="1"/>
</dbReference>
<dbReference type="Gene3D" id="3.30.1490.70">
    <property type="match status" value="1"/>
</dbReference>
<dbReference type="SUPFAM" id="SSF56091">
    <property type="entry name" value="DNA ligase/mRNA capping enzyme, catalytic domain"/>
    <property type="match status" value="1"/>
</dbReference>
<dbReference type="GO" id="GO:0016874">
    <property type="term" value="F:ligase activity"/>
    <property type="evidence" value="ECO:0007669"/>
    <property type="project" value="UniProtKB-KW"/>
</dbReference>
<dbReference type="PROSITE" id="PS50160">
    <property type="entry name" value="DNA_LIGASE_A3"/>
    <property type="match status" value="1"/>
</dbReference>
<keyword evidence="6" id="KW-1185">Reference proteome</keyword>
<dbReference type="InterPro" id="IPR012340">
    <property type="entry name" value="NA-bd_OB-fold"/>
</dbReference>
<dbReference type="InterPro" id="IPR044117">
    <property type="entry name" value="OBF_LigC-like"/>
</dbReference>
<organism evidence="5 6">
    <name type="scientific">Streptomyces olivaceiscleroticus</name>
    <dbReference type="NCBI Taxonomy" id="68245"/>
    <lineage>
        <taxon>Bacteria</taxon>
        <taxon>Bacillati</taxon>
        <taxon>Actinomycetota</taxon>
        <taxon>Actinomycetes</taxon>
        <taxon>Kitasatosporales</taxon>
        <taxon>Streptomycetaceae</taxon>
        <taxon>Streptomyces</taxon>
    </lineage>
</organism>
<proteinExistence type="inferred from homology"/>
<comment type="catalytic activity">
    <reaction evidence="3">
        <text>ATP + (deoxyribonucleotide)n-3'-hydroxyl + 5'-phospho-(deoxyribonucleotide)m = (deoxyribonucleotide)n+m + AMP + diphosphate.</text>
        <dbReference type="EC" id="6.5.1.1"/>
    </reaction>
</comment>
<protein>
    <submittedName>
        <fullName evidence="5">ATP-dependent DNA ligase</fullName>
    </submittedName>
</protein>
<evidence type="ECO:0000313" key="6">
    <source>
        <dbReference type="Proteomes" id="UP001500909"/>
    </source>
</evidence>
<gene>
    <name evidence="5" type="ORF">GCM10010361_17670</name>
</gene>